<feature type="transmembrane region" description="Helical" evidence="1">
    <location>
        <begin position="89"/>
        <end position="115"/>
    </location>
</feature>
<comment type="caution">
    <text evidence="2">The sequence shown here is derived from an EMBL/GenBank/DDBJ whole genome shotgun (WGS) entry which is preliminary data.</text>
</comment>
<gene>
    <name evidence="2" type="ORF">D1627_06315</name>
</gene>
<sequence length="373" mass="42101">MWYSWVSQLRLHHKSINYPVCTQSTLLSMNDVIYLIIGILILGTVSYDLIYTTFSPRGAGFVSRSVSTVIWRSLFWLSRLFKYSKMLNGAGIIIVVSILLSWVMMLWIGNAFIFLSDTDAVVNSTTKVPAGLVERIYFTGYNLSTMGNGDYMAGTDGWRIYTAFISFSGLIMITIGVTYMVPVLSAITSRRALSIRITSIGQSPQLMLLNNWNGSDFKQLESHFENLAQPVAEQGQSHLAYPVLHFFHHTDKEAALLPNLAALDEAITILLLFVPEDKRPANNVIIPLRQAITTFLGSLTVLYLDPSSVQEPSLNIKKLQESDIPLEKPDTYKIEKLNKRRRILKAMLDYDGWEWDEVSAPAFDPKMDLPEMV</sequence>
<evidence type="ECO:0000313" key="3">
    <source>
        <dbReference type="Proteomes" id="UP000266005"/>
    </source>
</evidence>
<keyword evidence="2" id="KW-0406">Ion transport</keyword>
<organism evidence="2 3">
    <name type="scientific">Pontibacter oryzae</name>
    <dbReference type="NCBI Taxonomy" id="2304593"/>
    <lineage>
        <taxon>Bacteria</taxon>
        <taxon>Pseudomonadati</taxon>
        <taxon>Bacteroidota</taxon>
        <taxon>Cytophagia</taxon>
        <taxon>Cytophagales</taxon>
        <taxon>Hymenobacteraceae</taxon>
        <taxon>Pontibacter</taxon>
    </lineage>
</organism>
<evidence type="ECO:0000256" key="1">
    <source>
        <dbReference type="SAM" id="Phobius"/>
    </source>
</evidence>
<reference evidence="3" key="1">
    <citation type="submission" date="2018-08" db="EMBL/GenBank/DDBJ databases">
        <title>Mucilaginibacter sp. MYSH2.</title>
        <authorList>
            <person name="Seo T."/>
        </authorList>
    </citation>
    <scope>NUCLEOTIDE SEQUENCE [LARGE SCALE GENOMIC DNA]</scope>
    <source>
        <strain evidence="3">KIRAN</strain>
    </source>
</reference>
<evidence type="ECO:0000313" key="2">
    <source>
        <dbReference type="EMBL" id="RIJ41640.1"/>
    </source>
</evidence>
<accession>A0A399SD50</accession>
<feature type="transmembrane region" description="Helical" evidence="1">
    <location>
        <begin position="160"/>
        <end position="187"/>
    </location>
</feature>
<name>A0A399SD50_9BACT</name>
<keyword evidence="1" id="KW-0472">Membrane</keyword>
<feature type="transmembrane region" description="Helical" evidence="1">
    <location>
        <begin position="32"/>
        <end position="52"/>
    </location>
</feature>
<dbReference type="AlphaFoldDB" id="A0A399SD50"/>
<dbReference type="GO" id="GO:0034220">
    <property type="term" value="P:monoatomic ion transmembrane transport"/>
    <property type="evidence" value="ECO:0007669"/>
    <property type="project" value="UniProtKB-KW"/>
</dbReference>
<dbReference type="Gene3D" id="1.10.287.70">
    <property type="match status" value="1"/>
</dbReference>
<dbReference type="SUPFAM" id="SSF81324">
    <property type="entry name" value="Voltage-gated potassium channels"/>
    <property type="match status" value="1"/>
</dbReference>
<proteinExistence type="predicted"/>
<keyword evidence="1" id="KW-1133">Transmembrane helix</keyword>
<keyword evidence="2" id="KW-0407">Ion channel</keyword>
<keyword evidence="2" id="KW-0813">Transport</keyword>
<keyword evidence="3" id="KW-1185">Reference proteome</keyword>
<dbReference type="Proteomes" id="UP000266005">
    <property type="component" value="Unassembled WGS sequence"/>
</dbReference>
<protein>
    <submittedName>
        <fullName evidence="2">Two pore domain potassium channel family protein</fullName>
    </submittedName>
</protein>
<keyword evidence="1" id="KW-0812">Transmembrane</keyword>
<dbReference type="EMBL" id="QWGE01000002">
    <property type="protein sequence ID" value="RIJ41640.1"/>
    <property type="molecule type" value="Genomic_DNA"/>
</dbReference>